<name>A0A0F9A1C9_9ZZZZ</name>
<protein>
    <submittedName>
        <fullName evidence="1">Uncharacterized protein</fullName>
    </submittedName>
</protein>
<accession>A0A0F9A1C9</accession>
<gene>
    <name evidence="1" type="ORF">LCGC14_2627620</name>
</gene>
<proteinExistence type="predicted"/>
<comment type="caution">
    <text evidence="1">The sequence shown here is derived from an EMBL/GenBank/DDBJ whole genome shotgun (WGS) entry which is preliminary data.</text>
</comment>
<dbReference type="EMBL" id="LAZR01044987">
    <property type="protein sequence ID" value="KKL00980.1"/>
    <property type="molecule type" value="Genomic_DNA"/>
</dbReference>
<sequence>MSDLPSREEISEALTFAHITDSDGDHLIDIAQAYVEGQLVDRGAIDRDQVPNWWIEHDAHAILGAKLGNIEAGWRYFCGLVDVALRVSDE</sequence>
<evidence type="ECO:0000313" key="1">
    <source>
        <dbReference type="EMBL" id="KKL00980.1"/>
    </source>
</evidence>
<organism evidence="1">
    <name type="scientific">marine sediment metagenome</name>
    <dbReference type="NCBI Taxonomy" id="412755"/>
    <lineage>
        <taxon>unclassified sequences</taxon>
        <taxon>metagenomes</taxon>
        <taxon>ecological metagenomes</taxon>
    </lineage>
</organism>
<reference evidence="1" key="1">
    <citation type="journal article" date="2015" name="Nature">
        <title>Complex archaea that bridge the gap between prokaryotes and eukaryotes.</title>
        <authorList>
            <person name="Spang A."/>
            <person name="Saw J.H."/>
            <person name="Jorgensen S.L."/>
            <person name="Zaremba-Niedzwiedzka K."/>
            <person name="Martijn J."/>
            <person name="Lind A.E."/>
            <person name="van Eijk R."/>
            <person name="Schleper C."/>
            <person name="Guy L."/>
            <person name="Ettema T.J."/>
        </authorList>
    </citation>
    <scope>NUCLEOTIDE SEQUENCE</scope>
</reference>
<dbReference type="AlphaFoldDB" id="A0A0F9A1C9"/>